<evidence type="ECO:0000313" key="10">
    <source>
        <dbReference type="Proteomes" id="UP000184295"/>
    </source>
</evidence>
<feature type="binding site" evidence="4">
    <location>
        <position position="289"/>
    </location>
    <ligand>
        <name>FAD</name>
        <dbReference type="ChEBI" id="CHEBI:57692"/>
    </ligand>
</feature>
<feature type="binding site" evidence="4">
    <location>
        <begin position="160"/>
        <end position="167"/>
    </location>
    <ligand>
        <name>NAD(+)</name>
        <dbReference type="ChEBI" id="CHEBI:57540"/>
    </ligand>
</feature>
<evidence type="ECO:0000256" key="4">
    <source>
        <dbReference type="PIRSR" id="PIRSR000350-3"/>
    </source>
</evidence>
<evidence type="ECO:0000259" key="7">
    <source>
        <dbReference type="Pfam" id="PF02852"/>
    </source>
</evidence>
<keyword evidence="10" id="KW-1185">Reference proteome</keyword>
<proteinExistence type="inferred from homology"/>
<dbReference type="STRING" id="1121881.SAMN02745225_02090"/>
<evidence type="ECO:0000256" key="3">
    <source>
        <dbReference type="ARBA" id="ARBA00022827"/>
    </source>
</evidence>
<comment type="cofactor">
    <cofactor evidence="4">
        <name>FAD</name>
        <dbReference type="ChEBI" id="CHEBI:57692"/>
    </cofactor>
    <text evidence="4">Binds 1 FAD per subunit.</text>
</comment>
<evidence type="ECO:0000256" key="5">
    <source>
        <dbReference type="PIRSR" id="PIRSR000350-4"/>
    </source>
</evidence>
<evidence type="ECO:0000256" key="1">
    <source>
        <dbReference type="ARBA" id="ARBA00007532"/>
    </source>
</evidence>
<organism evidence="9 10">
    <name type="scientific">Ferrithrix thermotolerans DSM 19514</name>
    <dbReference type="NCBI Taxonomy" id="1121881"/>
    <lineage>
        <taxon>Bacteria</taxon>
        <taxon>Bacillati</taxon>
        <taxon>Actinomycetota</taxon>
        <taxon>Acidimicrobiia</taxon>
        <taxon>Acidimicrobiales</taxon>
        <taxon>Acidimicrobiaceae</taxon>
        <taxon>Ferrithrix</taxon>
    </lineage>
</organism>
<keyword evidence="4" id="KW-0547">Nucleotide-binding</keyword>
<feature type="binding site" evidence="4">
    <location>
        <position position="183"/>
    </location>
    <ligand>
        <name>NAD(+)</name>
        <dbReference type="ChEBI" id="CHEBI:57540"/>
    </ligand>
</feature>
<feature type="binding site" evidence="4">
    <location>
        <position position="98"/>
    </location>
    <ligand>
        <name>FAD</name>
        <dbReference type="ChEBI" id="CHEBI:57692"/>
    </ligand>
</feature>
<dbReference type="EMBL" id="FQUL01000043">
    <property type="protein sequence ID" value="SHE95458.1"/>
    <property type="molecule type" value="Genomic_DNA"/>
</dbReference>
<dbReference type="PRINTS" id="PR00411">
    <property type="entry name" value="PNDRDTASEI"/>
</dbReference>
<feature type="binding site" evidence="4">
    <location>
        <position position="248"/>
    </location>
    <ligand>
        <name>NAD(+)</name>
        <dbReference type="ChEBI" id="CHEBI:57540"/>
    </ligand>
</feature>
<evidence type="ECO:0000313" key="9">
    <source>
        <dbReference type="EMBL" id="SHE95458.1"/>
    </source>
</evidence>
<dbReference type="GO" id="GO:0050660">
    <property type="term" value="F:flavin adenine dinucleotide binding"/>
    <property type="evidence" value="ECO:0007669"/>
    <property type="project" value="TreeGrafter"/>
</dbReference>
<dbReference type="RefSeq" id="WP_072792219.1">
    <property type="nucleotide sequence ID" value="NZ_FQUL01000043.1"/>
</dbReference>
<feature type="domain" description="FAD/NAD(P)-binding" evidence="8">
    <location>
        <begin position="5"/>
        <end position="302"/>
    </location>
</feature>
<dbReference type="InterPro" id="IPR001100">
    <property type="entry name" value="Pyr_nuc-diS_OxRdtase"/>
</dbReference>
<name>A0A1M4XPU7_9ACTN</name>
<feature type="binding site" evidence="4">
    <location>
        <position position="51"/>
    </location>
    <ligand>
        <name>FAD</name>
        <dbReference type="ChEBI" id="CHEBI:57692"/>
    </ligand>
</feature>
<feature type="domain" description="Pyridine nucleotide-disulphide oxidoreductase dimerisation" evidence="7">
    <location>
        <begin position="325"/>
        <end position="435"/>
    </location>
</feature>
<evidence type="ECO:0000259" key="8">
    <source>
        <dbReference type="Pfam" id="PF07992"/>
    </source>
</evidence>
<dbReference type="Pfam" id="PF07992">
    <property type="entry name" value="Pyr_redox_2"/>
    <property type="match status" value="1"/>
</dbReference>
<dbReference type="Gene3D" id="3.30.390.30">
    <property type="match status" value="1"/>
</dbReference>
<protein>
    <submittedName>
        <fullName evidence="9">Pyruvate/2-oxoglutarate dehydrogenase complex, dihydrolipoamide dehydrogenase (E3) component</fullName>
    </submittedName>
</protein>
<gene>
    <name evidence="9" type="ORF">SAMN02745225_02090</name>
</gene>
<evidence type="ECO:0000256" key="6">
    <source>
        <dbReference type="SAM" id="Coils"/>
    </source>
</evidence>
<dbReference type="AlphaFoldDB" id="A0A1M4XPU7"/>
<dbReference type="OrthoDB" id="3435382at2"/>
<dbReference type="SUPFAM" id="SSF51905">
    <property type="entry name" value="FAD/NAD(P)-binding domain"/>
    <property type="match status" value="1"/>
</dbReference>
<feature type="coiled-coil region" evidence="6">
    <location>
        <begin position="70"/>
        <end position="97"/>
    </location>
</feature>
<comment type="similarity">
    <text evidence="1">Belongs to the class-I pyridine nucleotide-disulfide oxidoreductase family.</text>
</comment>
<reference evidence="10" key="1">
    <citation type="submission" date="2016-11" db="EMBL/GenBank/DDBJ databases">
        <authorList>
            <person name="Varghese N."/>
            <person name="Submissions S."/>
        </authorList>
    </citation>
    <scope>NUCLEOTIDE SEQUENCE [LARGE SCALE GENOMIC DNA]</scope>
    <source>
        <strain evidence="10">DSM 19514</strain>
    </source>
</reference>
<evidence type="ECO:0000256" key="2">
    <source>
        <dbReference type="ARBA" id="ARBA00022630"/>
    </source>
</evidence>
<accession>A0A1M4XPU7</accession>
<dbReference type="SUPFAM" id="SSF55424">
    <property type="entry name" value="FAD/NAD-linked reductases, dimerisation (C-terminal) domain"/>
    <property type="match status" value="1"/>
</dbReference>
<keyword evidence="9" id="KW-0670">Pyruvate</keyword>
<dbReference type="GO" id="GO:0003955">
    <property type="term" value="F:NAD(P)H dehydrogenase (quinone) activity"/>
    <property type="evidence" value="ECO:0007669"/>
    <property type="project" value="TreeGrafter"/>
</dbReference>
<dbReference type="InterPro" id="IPR004099">
    <property type="entry name" value="Pyr_nucl-diS_OxRdtase_dimer"/>
</dbReference>
<dbReference type="InterPro" id="IPR023753">
    <property type="entry name" value="FAD/NAD-binding_dom"/>
</dbReference>
<dbReference type="Pfam" id="PF02852">
    <property type="entry name" value="Pyr_redox_dim"/>
    <property type="match status" value="1"/>
</dbReference>
<dbReference type="PIRSF" id="PIRSF000350">
    <property type="entry name" value="Mercury_reductase_MerA"/>
    <property type="match status" value="1"/>
</dbReference>
<dbReference type="PANTHER" id="PTHR43014">
    <property type="entry name" value="MERCURIC REDUCTASE"/>
    <property type="match status" value="1"/>
</dbReference>
<keyword evidence="6" id="KW-0175">Coiled coil</keyword>
<dbReference type="Proteomes" id="UP000184295">
    <property type="component" value="Unassembled WGS sequence"/>
</dbReference>
<dbReference type="InterPro" id="IPR016156">
    <property type="entry name" value="FAD/NAD-linked_Rdtase_dimer_sf"/>
</dbReference>
<dbReference type="PRINTS" id="PR00368">
    <property type="entry name" value="FADPNR"/>
</dbReference>
<sequence length="444" mass="47859">MRRDYQIVVLGGGSGGISAARAAKRAGLSVAMVQDGPIGGECTFSGCVPSKVLIEAARQGLPYGSAHQRLKAVIAEIAEEENKNAFLEAGIDVFEARGRLGSEDGLLDTSLGVSLRYDHLILATGSTPMHPFIPGPSERYLTNENVFELVDTPKELVVVGGGAIGCELAQAYRRYGSKVTVLELSERLLPAEDYDASMLLGTVFRNEGIETIYKATVSAVREKADGTLELDLSNGDRLSASHILLATGRSPSTSSLNLEENGVSLDERGYVKVDRHLRTSKNNIYAVGDVTGIALLTHAADEMGRIAVHNITHPLRKRSFHPLDVPIVIFTDPEYARIGPSPSSIPNTSTKTVTFEIKDSDRAKITGRREGFIKLTVTRKSIFGYVGGGRVLSATIIGDRASELIHEVELARRSRMFAGRLAQTVHAYPSSSIALRQCAAKLFP</sequence>
<dbReference type="Gene3D" id="3.50.50.60">
    <property type="entry name" value="FAD/NAD(P)-binding domain"/>
    <property type="match status" value="2"/>
</dbReference>
<feature type="disulfide bond" description="Redox-active" evidence="5">
    <location>
        <begin position="42"/>
        <end position="47"/>
    </location>
</feature>
<keyword evidence="2" id="KW-0285">Flavoprotein</keyword>
<feature type="binding site" evidence="4">
    <location>
        <begin position="124"/>
        <end position="126"/>
    </location>
    <ligand>
        <name>FAD</name>
        <dbReference type="ChEBI" id="CHEBI:57692"/>
    </ligand>
</feature>
<dbReference type="InterPro" id="IPR036188">
    <property type="entry name" value="FAD/NAD-bd_sf"/>
</dbReference>
<dbReference type="PANTHER" id="PTHR43014:SF2">
    <property type="entry name" value="MERCURIC REDUCTASE"/>
    <property type="match status" value="1"/>
</dbReference>
<keyword evidence="3 4" id="KW-0274">FAD</keyword>
<keyword evidence="4" id="KW-0520">NAD</keyword>